<dbReference type="EMBL" id="PYSW02000002">
    <property type="protein sequence ID" value="KAG2393740.1"/>
    <property type="molecule type" value="Genomic_DNA"/>
</dbReference>
<dbReference type="GO" id="GO:0031146">
    <property type="term" value="P:SCF-dependent proteasomal ubiquitin-dependent protein catabolic process"/>
    <property type="evidence" value="ECO:0007669"/>
    <property type="project" value="TreeGrafter"/>
</dbReference>
<gene>
    <name evidence="1" type="ORF">C9374_007271</name>
</gene>
<dbReference type="GO" id="GO:0019005">
    <property type="term" value="C:SCF ubiquitin ligase complex"/>
    <property type="evidence" value="ECO:0007669"/>
    <property type="project" value="TreeGrafter"/>
</dbReference>
<dbReference type="SUPFAM" id="SSF52047">
    <property type="entry name" value="RNI-like"/>
    <property type="match status" value="1"/>
</dbReference>
<sequence>MFNSSAAHLFIDIPIEVFHCQIFIHFEYSWVYRVFRLICRQCNCIATGTSTNYSFGNELHVYLRNDIHRTRRFVECCEKGYFQHVNGLKIFGGQELSQFSKDMDLEDELLHTNEEEFATRLDRYLNCFPNLQKLELAKRYFDHSVVKGMASFQNLKSLTHLDLSSAQVHDKSIQIIASNPLFSNLTFLNLSQTKTSIVSVQSICSSPYMSNLKELQYSRCRMGDVLLHDISQSMFLKNLTSLHVSGNNITSSGVKYIGKSSVFNNLTCLHIDINEISEDGIVYLASCENLSNVETFNFEFNISNGTHSNLIATILNGPMKKLKRVRFSSKGLSDIEKLVACKNITSLKSLNLMCGSITDDEWKLITNCSGLSNLEALQLDCTHITNLTPLATSEYIKNLTSLEISGNYAFKESAFIELTKEFPKLKQLCISDYRHSITIDTVLHALEHHLQCLETLTMRCIDFVSCEKVEQFASLDSASKLVSLCVTLKKGFIPYLFGKASKLENLTRLCILEPPIELDDAHALASTPLLSQLTHLQLPGFYGSRIANVKKQVTQILEKSPYLYKVNGGEKNQFESAFW</sequence>
<dbReference type="Pfam" id="PF13516">
    <property type="entry name" value="LRR_6"/>
    <property type="match status" value="2"/>
</dbReference>
<dbReference type="InterPro" id="IPR006553">
    <property type="entry name" value="Leu-rich_rpt_Cys-con_subtyp"/>
</dbReference>
<comment type="caution">
    <text evidence="1">The sequence shown here is derived from an EMBL/GenBank/DDBJ whole genome shotgun (WGS) entry which is preliminary data.</text>
</comment>
<dbReference type="AlphaFoldDB" id="A0AA88GZC6"/>
<accession>A0AA88GZC6</accession>
<protein>
    <submittedName>
        <fullName evidence="1">Uncharacterized protein</fullName>
    </submittedName>
</protein>
<dbReference type="GeneID" id="68099725"/>
<evidence type="ECO:0000313" key="1">
    <source>
        <dbReference type="EMBL" id="KAG2393740.1"/>
    </source>
</evidence>
<keyword evidence="2" id="KW-1185">Reference proteome</keyword>
<reference evidence="1 2" key="1">
    <citation type="journal article" date="2018" name="BMC Genomics">
        <title>The genome of Naegleria lovaniensis, the basis for a comparative approach to unravel pathogenicity factors of the human pathogenic amoeba N. fowleri.</title>
        <authorList>
            <person name="Liechti N."/>
            <person name="Schurch N."/>
            <person name="Bruggmann R."/>
            <person name="Wittwer M."/>
        </authorList>
    </citation>
    <scope>NUCLEOTIDE SEQUENCE [LARGE SCALE GENOMIC DNA]</scope>
    <source>
        <strain evidence="1 2">ATCC 30569</strain>
    </source>
</reference>
<dbReference type="SMART" id="SM00367">
    <property type="entry name" value="LRR_CC"/>
    <property type="match status" value="3"/>
</dbReference>
<evidence type="ECO:0000313" key="2">
    <source>
        <dbReference type="Proteomes" id="UP000816034"/>
    </source>
</evidence>
<dbReference type="PANTHER" id="PTHR13318">
    <property type="entry name" value="PARTNER OF PAIRED, ISOFORM B-RELATED"/>
    <property type="match status" value="1"/>
</dbReference>
<proteinExistence type="predicted"/>
<dbReference type="PANTHER" id="PTHR13318:SF105">
    <property type="entry name" value="F-BOX_LRR-REPEAT PROTEIN 3"/>
    <property type="match status" value="1"/>
</dbReference>
<dbReference type="RefSeq" id="XP_044555634.1">
    <property type="nucleotide sequence ID" value="XM_044697222.1"/>
</dbReference>
<dbReference type="InterPro" id="IPR032675">
    <property type="entry name" value="LRR_dom_sf"/>
</dbReference>
<name>A0AA88GZC6_NAELO</name>
<dbReference type="InterPro" id="IPR001611">
    <property type="entry name" value="Leu-rich_rpt"/>
</dbReference>
<organism evidence="1 2">
    <name type="scientific">Naegleria lovaniensis</name>
    <name type="common">Amoeba</name>
    <dbReference type="NCBI Taxonomy" id="51637"/>
    <lineage>
        <taxon>Eukaryota</taxon>
        <taxon>Discoba</taxon>
        <taxon>Heterolobosea</taxon>
        <taxon>Tetramitia</taxon>
        <taxon>Eutetramitia</taxon>
        <taxon>Vahlkampfiidae</taxon>
        <taxon>Naegleria</taxon>
    </lineage>
</organism>
<dbReference type="Proteomes" id="UP000816034">
    <property type="component" value="Unassembled WGS sequence"/>
</dbReference>
<dbReference type="Gene3D" id="3.80.10.10">
    <property type="entry name" value="Ribonuclease Inhibitor"/>
    <property type="match status" value="3"/>
</dbReference>